<sequence>MAFINGVNMMFASGQVFQFGGLKFLAYQFGELSCVEESSNPSRTLQQFASGFPFELRNSAVSLQCVAKNLAVSKSTRPGINFSHVARRFGI</sequence>
<accession>A0A0A9ADB1</accession>
<organism evidence="1">
    <name type="scientific">Arundo donax</name>
    <name type="common">Giant reed</name>
    <name type="synonym">Donax arundinaceus</name>
    <dbReference type="NCBI Taxonomy" id="35708"/>
    <lineage>
        <taxon>Eukaryota</taxon>
        <taxon>Viridiplantae</taxon>
        <taxon>Streptophyta</taxon>
        <taxon>Embryophyta</taxon>
        <taxon>Tracheophyta</taxon>
        <taxon>Spermatophyta</taxon>
        <taxon>Magnoliopsida</taxon>
        <taxon>Liliopsida</taxon>
        <taxon>Poales</taxon>
        <taxon>Poaceae</taxon>
        <taxon>PACMAD clade</taxon>
        <taxon>Arundinoideae</taxon>
        <taxon>Arundineae</taxon>
        <taxon>Arundo</taxon>
    </lineage>
</organism>
<proteinExistence type="predicted"/>
<evidence type="ECO:0000313" key="1">
    <source>
        <dbReference type="EMBL" id="JAD45072.1"/>
    </source>
</evidence>
<reference evidence="1" key="2">
    <citation type="journal article" date="2015" name="Data Brief">
        <title>Shoot transcriptome of the giant reed, Arundo donax.</title>
        <authorList>
            <person name="Barrero R.A."/>
            <person name="Guerrero F.D."/>
            <person name="Moolhuijzen P."/>
            <person name="Goolsby J.A."/>
            <person name="Tidwell J."/>
            <person name="Bellgard S.E."/>
            <person name="Bellgard M.I."/>
        </authorList>
    </citation>
    <scope>NUCLEOTIDE SEQUENCE</scope>
    <source>
        <tissue evidence="1">Shoot tissue taken approximately 20 cm above the soil surface</tissue>
    </source>
</reference>
<dbReference type="EMBL" id="GBRH01252823">
    <property type="protein sequence ID" value="JAD45072.1"/>
    <property type="molecule type" value="Transcribed_RNA"/>
</dbReference>
<dbReference type="AlphaFoldDB" id="A0A0A9ADB1"/>
<protein>
    <submittedName>
        <fullName evidence="1">Uncharacterized protein</fullName>
    </submittedName>
</protein>
<reference evidence="1" key="1">
    <citation type="submission" date="2014-09" db="EMBL/GenBank/DDBJ databases">
        <authorList>
            <person name="Magalhaes I.L.F."/>
            <person name="Oliveira U."/>
            <person name="Santos F.R."/>
            <person name="Vidigal T.H.D.A."/>
            <person name="Brescovit A.D."/>
            <person name="Santos A.J."/>
        </authorList>
    </citation>
    <scope>NUCLEOTIDE SEQUENCE</scope>
    <source>
        <tissue evidence="1">Shoot tissue taken approximately 20 cm above the soil surface</tissue>
    </source>
</reference>
<name>A0A0A9ADB1_ARUDO</name>